<accession>C7DIU5</accession>
<dbReference type="InterPro" id="IPR057259">
    <property type="entry name" value="Ribosomal_L19e"/>
</dbReference>
<dbReference type="SMART" id="SM01416">
    <property type="entry name" value="Ribosomal_L19e"/>
    <property type="match status" value="1"/>
</dbReference>
<dbReference type="InterPro" id="IPR035970">
    <property type="entry name" value="60S_ribosomal_eL19_sf"/>
</dbReference>
<dbReference type="Pfam" id="PF01280">
    <property type="entry name" value="Ribosomal_L19e"/>
    <property type="match status" value="1"/>
</dbReference>
<dbReference type="Gene3D" id="1.10.1650.10">
    <property type="match status" value="1"/>
</dbReference>
<evidence type="ECO:0000313" key="7">
    <source>
        <dbReference type="EMBL" id="EET89869.1"/>
    </source>
</evidence>
<evidence type="ECO:0000256" key="1">
    <source>
        <dbReference type="ARBA" id="ARBA00011082"/>
    </source>
</evidence>
<dbReference type="GO" id="GO:0006412">
    <property type="term" value="P:translation"/>
    <property type="evidence" value="ECO:0007669"/>
    <property type="project" value="UniProtKB-UniRule"/>
</dbReference>
<dbReference type="Proteomes" id="UP000332487">
    <property type="component" value="Unassembled WGS sequence"/>
</dbReference>
<keyword evidence="8" id="KW-1185">Reference proteome</keyword>
<dbReference type="EMBL" id="GG697241">
    <property type="protein sequence ID" value="EET89869.1"/>
    <property type="molecule type" value="Genomic_DNA"/>
</dbReference>
<protein>
    <recommendedName>
        <fullName evidence="4">Large ribosomal subunit protein eL19</fullName>
    </recommendedName>
</protein>
<feature type="domain" description="Large ribosomal subunit protein eL19" evidence="6">
    <location>
        <begin position="2"/>
        <end position="143"/>
    </location>
</feature>
<dbReference type="InterPro" id="IPR000196">
    <property type="entry name" value="Ribosomal_eL19_dom"/>
</dbReference>
<dbReference type="AlphaFoldDB" id="C7DIU5"/>
<keyword evidence="4" id="KW-0699">rRNA-binding</keyword>
<dbReference type="GO" id="GO:0003735">
    <property type="term" value="F:structural constituent of ribosome"/>
    <property type="evidence" value="ECO:0007669"/>
    <property type="project" value="InterPro"/>
</dbReference>
<keyword evidence="4" id="KW-0694">RNA-binding</keyword>
<comment type="function">
    <text evidence="4">Binds to the 23S rRNA.</text>
</comment>
<proteinExistence type="inferred from homology"/>
<evidence type="ECO:0000256" key="3">
    <source>
        <dbReference type="ARBA" id="ARBA00023274"/>
    </source>
</evidence>
<dbReference type="InterPro" id="IPR015972">
    <property type="entry name" value="Ribosomal_eL19_dom1"/>
</dbReference>
<sequence length="157" mass="17863">MGVKLVRRVAADLLGRGESSIRLKGASIEDINKAITRDDVRELIKSGKVYALNEKHNLSAYGKETRKKRLEGRKRGPGRKKGTKKTRAGVEYKKKIRAQRRIIKDLKEKGVIDNSMFKQFYRLVKGGTFQTKVSLINHIKGTGVSISEDEFKRLKHI</sequence>
<dbReference type="InterPro" id="IPR039547">
    <property type="entry name" value="Ribosomal_eL19"/>
</dbReference>
<reference evidence="7 8" key="1">
    <citation type="journal article" date="2009" name="Genome Biol.">
        <title>Community-wide analysis of microbial genome sequence signatures.</title>
        <authorList>
            <person name="Dick G.J."/>
            <person name="Andersson A.F."/>
            <person name="Baker B.J."/>
            <person name="Simmons S.L."/>
            <person name="Thomas B.C."/>
            <person name="Yelton A.P."/>
            <person name="Banfield J.F."/>
        </authorList>
    </citation>
    <scope>NUCLEOTIDE SEQUENCE [LARGE SCALE GENOMIC DNA]</scope>
    <source>
        <strain evidence="7">ARMAN-2</strain>
    </source>
</reference>
<evidence type="ECO:0000256" key="5">
    <source>
        <dbReference type="SAM" id="MobiDB-lite"/>
    </source>
</evidence>
<feature type="region of interest" description="Disordered" evidence="5">
    <location>
        <begin position="63"/>
        <end position="89"/>
    </location>
</feature>
<comment type="similarity">
    <text evidence="1 4">Belongs to the eukaryotic ribosomal protein eL19 family.</text>
</comment>
<evidence type="ECO:0000256" key="4">
    <source>
        <dbReference type="HAMAP-Rule" id="MF_01475"/>
    </source>
</evidence>
<reference evidence="7 8" key="2">
    <citation type="journal article" date="2010" name="Proc. Natl. Acad. Sci. U.S.A.">
        <title>Enigmatic, ultrasmall, uncultivated Archaea.</title>
        <authorList>
            <person name="Baker B.J."/>
            <person name="Comolli L.R."/>
            <person name="Dick G.J."/>
            <person name="Hauser L.J."/>
            <person name="Hyatt D."/>
            <person name="Dill B.D."/>
            <person name="Land M.L."/>
            <person name="Verberkmoes N.C."/>
            <person name="Hettich R.L."/>
            <person name="Banfield J.F."/>
        </authorList>
    </citation>
    <scope>NUCLEOTIDE SEQUENCE [LARGE SCALE GENOMIC DNA]</scope>
    <source>
        <strain evidence="7">ARMAN-2</strain>
    </source>
</reference>
<keyword evidence="3 4" id="KW-0687">Ribonucleoprotein</keyword>
<organism evidence="7 8">
    <name type="scientific">Candidatus Micrarchaeum acidiphilum ARMAN-2</name>
    <dbReference type="NCBI Taxonomy" id="425595"/>
    <lineage>
        <taxon>Archaea</taxon>
        <taxon>Candidatus Micrarchaeota</taxon>
        <taxon>Candidatus Micrarchaeia</taxon>
        <taxon>Candidatus Micrarchaeales</taxon>
        <taxon>Candidatus Micrarchaeaceae</taxon>
        <taxon>Candidatus Micrarchaeum</taxon>
    </lineage>
</organism>
<feature type="compositionally biased region" description="Basic residues" evidence="5">
    <location>
        <begin position="65"/>
        <end position="87"/>
    </location>
</feature>
<dbReference type="PANTHER" id="PTHR10722">
    <property type="entry name" value="60S RIBOSOMAL PROTEIN L19"/>
    <property type="match status" value="1"/>
</dbReference>
<name>C7DIU5_MICA2</name>
<evidence type="ECO:0000259" key="6">
    <source>
        <dbReference type="SMART" id="SM01416"/>
    </source>
</evidence>
<dbReference type="Gene3D" id="1.10.1200.240">
    <property type="match status" value="1"/>
</dbReference>
<dbReference type="HAMAP" id="MF_01475">
    <property type="entry name" value="Ribosomal_eL19"/>
    <property type="match status" value="1"/>
</dbReference>
<gene>
    <name evidence="4" type="primary">rpl19e</name>
    <name evidence="7" type="ORF">UNLARM2_0983</name>
</gene>
<evidence type="ECO:0000313" key="8">
    <source>
        <dbReference type="Proteomes" id="UP000332487"/>
    </source>
</evidence>
<dbReference type="Pfam" id="PF25476">
    <property type="entry name" value="Ribosomal_L19e_C"/>
    <property type="match status" value="1"/>
</dbReference>
<comment type="subunit">
    <text evidence="4">Part of the 50S ribosomal subunit.</text>
</comment>
<dbReference type="InterPro" id="IPR057260">
    <property type="entry name" value="Ribosomal_L19e_C"/>
</dbReference>
<dbReference type="GO" id="GO:0070180">
    <property type="term" value="F:large ribosomal subunit rRNA binding"/>
    <property type="evidence" value="ECO:0007669"/>
    <property type="project" value="UniProtKB-UniRule"/>
</dbReference>
<dbReference type="SUPFAM" id="SSF48140">
    <property type="entry name" value="Ribosomal protein L19 (L19e)"/>
    <property type="match status" value="1"/>
</dbReference>
<keyword evidence="2 4" id="KW-0689">Ribosomal protein</keyword>
<evidence type="ECO:0000256" key="2">
    <source>
        <dbReference type="ARBA" id="ARBA00022980"/>
    </source>
</evidence>
<dbReference type="GO" id="GO:0022625">
    <property type="term" value="C:cytosolic large ribosomal subunit"/>
    <property type="evidence" value="ECO:0007669"/>
    <property type="project" value="InterPro"/>
</dbReference>